<dbReference type="SUPFAM" id="SSF55347">
    <property type="entry name" value="Glyceraldehyde-3-phosphate dehydrogenase-like, C-terminal domain"/>
    <property type="match status" value="1"/>
</dbReference>
<dbReference type="OrthoDB" id="240216at2759"/>
<feature type="domain" description="Choline/carnitine acyltransferase" evidence="6">
    <location>
        <begin position="32"/>
        <end position="569"/>
    </location>
</feature>
<dbReference type="InterPro" id="IPR055170">
    <property type="entry name" value="GFO_IDH_MocA-like_dom"/>
</dbReference>
<dbReference type="InterPro" id="IPR000542">
    <property type="entry name" value="Carn_acyl_trans"/>
</dbReference>
<evidence type="ECO:0000256" key="2">
    <source>
        <dbReference type="ARBA" id="ARBA00010928"/>
    </source>
</evidence>
<dbReference type="Pfam" id="PF00755">
    <property type="entry name" value="Carn_acyltransf"/>
    <property type="match status" value="1"/>
</dbReference>
<dbReference type="InterPro" id="IPR023213">
    <property type="entry name" value="CAT-like_dom_sf"/>
</dbReference>
<dbReference type="InterPro" id="IPR000683">
    <property type="entry name" value="Gfo/Idh/MocA-like_OxRdtase_N"/>
</dbReference>
<dbReference type="Pfam" id="PF22725">
    <property type="entry name" value="GFO_IDH_MocA_C3"/>
    <property type="match status" value="1"/>
</dbReference>
<dbReference type="EMBL" id="JACAZH010000004">
    <property type="protein sequence ID" value="KAF7370348.1"/>
    <property type="molecule type" value="Genomic_DNA"/>
</dbReference>
<evidence type="ECO:0000256" key="3">
    <source>
        <dbReference type="ARBA" id="ARBA00022679"/>
    </source>
</evidence>
<dbReference type="GO" id="GO:0000166">
    <property type="term" value="F:nucleotide binding"/>
    <property type="evidence" value="ECO:0007669"/>
    <property type="project" value="InterPro"/>
</dbReference>
<keyword evidence="4" id="KW-0012">Acyltransferase</keyword>
<evidence type="ECO:0000256" key="4">
    <source>
        <dbReference type="ARBA" id="ARBA00023315"/>
    </source>
</evidence>
<dbReference type="PANTHER" id="PTHR22589">
    <property type="entry name" value="CARNITINE O-ACYLTRANSFERASE"/>
    <property type="match status" value="1"/>
</dbReference>
<dbReference type="PROSITE" id="PS00440">
    <property type="entry name" value="ACYLTRANSF_C_2"/>
    <property type="match status" value="1"/>
</dbReference>
<comment type="similarity">
    <text evidence="1">Belongs to the carnitine/choline acetyltransferase family.</text>
</comment>
<protein>
    <submittedName>
        <fullName evidence="9">Carnitine acetyl transferase</fullName>
    </submittedName>
</protein>
<dbReference type="InterPro" id="IPR039551">
    <property type="entry name" value="Cho/carn_acyl_trans"/>
</dbReference>
<dbReference type="Pfam" id="PF01408">
    <property type="entry name" value="GFO_IDH_MocA"/>
    <property type="match status" value="1"/>
</dbReference>
<evidence type="ECO:0000313" key="9">
    <source>
        <dbReference type="EMBL" id="KAF7370348.1"/>
    </source>
</evidence>
<feature type="domain" description="GFO/IDH/MocA-like oxidoreductase" evidence="8">
    <location>
        <begin position="745"/>
        <end position="872"/>
    </location>
</feature>
<gene>
    <name evidence="9" type="ORF">MSAN_00666200</name>
</gene>
<dbReference type="SUPFAM" id="SSF52777">
    <property type="entry name" value="CoA-dependent acyltransferases"/>
    <property type="match status" value="2"/>
</dbReference>
<dbReference type="AlphaFoldDB" id="A0A8H7DFJ0"/>
<keyword evidence="3 9" id="KW-0808">Transferase</keyword>
<dbReference type="PANTHER" id="PTHR22589:SF103">
    <property type="entry name" value="CARNITINE O-ACETYL-TRANSFERASE, ISOFORM A-RELATED"/>
    <property type="match status" value="1"/>
</dbReference>
<comment type="caution">
    <text evidence="9">The sequence shown here is derived from an EMBL/GenBank/DDBJ whole genome shotgun (WGS) entry which is preliminary data.</text>
</comment>
<evidence type="ECO:0000256" key="5">
    <source>
        <dbReference type="PIRSR" id="PIRSR600542-1"/>
    </source>
</evidence>
<dbReference type="InterPro" id="IPR042231">
    <property type="entry name" value="Cho/carn_acyl_trans_2"/>
</dbReference>
<feature type="domain" description="Gfo/Idh/MocA-like oxidoreductase N-terminal" evidence="7">
    <location>
        <begin position="602"/>
        <end position="728"/>
    </location>
</feature>
<dbReference type="InterPro" id="IPR036291">
    <property type="entry name" value="NAD(P)-bd_dom_sf"/>
</dbReference>
<dbReference type="Gene3D" id="3.40.50.720">
    <property type="entry name" value="NAD(P)-binding Rossmann-like Domain"/>
    <property type="match status" value="1"/>
</dbReference>
<organism evidence="9 10">
    <name type="scientific">Mycena sanguinolenta</name>
    <dbReference type="NCBI Taxonomy" id="230812"/>
    <lineage>
        <taxon>Eukaryota</taxon>
        <taxon>Fungi</taxon>
        <taxon>Dikarya</taxon>
        <taxon>Basidiomycota</taxon>
        <taxon>Agaricomycotina</taxon>
        <taxon>Agaricomycetes</taxon>
        <taxon>Agaricomycetidae</taxon>
        <taxon>Agaricales</taxon>
        <taxon>Marasmiineae</taxon>
        <taxon>Mycenaceae</taxon>
        <taxon>Mycena</taxon>
    </lineage>
</organism>
<keyword evidence="10" id="KW-1185">Reference proteome</keyword>
<dbReference type="GO" id="GO:0016746">
    <property type="term" value="F:acyltransferase activity"/>
    <property type="evidence" value="ECO:0007669"/>
    <property type="project" value="UniProtKB-KW"/>
</dbReference>
<dbReference type="Gene3D" id="3.30.360.10">
    <property type="entry name" value="Dihydrodipicolinate Reductase, domain 2"/>
    <property type="match status" value="1"/>
</dbReference>
<accession>A0A8H7DFJ0</accession>
<sequence>MSVSQPPDWKAAAPEPLPGTTTFAAQASLPLLPVPELQTTLTRLKDSLKPIAHSEEELTSVEAKIAEFAAGKGPELHQRLLERSKQHKHWLEEWWDNTGYLGYRDSVVVNVSYYYGFDAHPPNPPGEKHNAPLRVVRAAYLARATMLFRQKYKLGLLEPEAIKEGPICMDTYRWMFDCCRVPGPEGLDWSVTYAKPGETGETGHIIVFCNNRPWKVEATRDGQICSVRQFEEQIQYIVDNSEGEYPGVGVLASNNRDVWAKDYTELASSPHNAAILQAIHRALWHGDVTDGVPVGLQNRWVDKPVQYIVFKNGVAGLMGEHSVMDGTPTVRLVDDVLNAIADQRTFDAGSGEASMTPTPLDWQLSPATVQAIEGANAAAVELVESQELGFYLTKYGKGAIKRFGVSPDSWAQMIVQLAYRRLLGGAKRVGGTYEAASTRRFFKGRTEAIRVVSAESDAWVASMDKPGVAPEEKKSLFDKAVAKHGALARAAGMGQGIDRHLFGLKKLLKPGEDVPALFTDPLHFPVYGWGEVVPDGFGVAYMTGYEDRLQYTITSRKEMPNAKFCEEIARAADDLYELHADLRGYLRTKVATALSQTMAPGIAILGAGIFAKEAHLPALLALGGDAPSLLAVYSRSEKSSHEFSDAAAELGISPAPAIYHDGNPSMDLDALLARSDISAVIVVLPITLQPSIVLKALAAGKHVLSEKPVAPDVAGGISLIKEYNEKYKKNLVWRIAENWEAEAGFRAAGELIKGGKIGKVNFFKAVAYNHIELDNKYYKTPWRTVPDYQGGFLLDGGVHTVGALRTMLPEPLTHLSSFASLNYDYLKPHDTIHAIAKAGSHFHGIVDLSFAAPTQSRPSTDQFVISGSEGWMTLNFTKADGGEQVIRIHIKRAVKVEGKPTEEVEEVIDKPAKGVEAEFASFFEAIGGKPALEIGDPLEALKDVAFIQAGLNSGGELVDLVKLVAEGK</sequence>
<evidence type="ECO:0000259" key="6">
    <source>
        <dbReference type="Pfam" id="PF00755"/>
    </source>
</evidence>
<dbReference type="SUPFAM" id="SSF51735">
    <property type="entry name" value="NAD(P)-binding Rossmann-fold domains"/>
    <property type="match status" value="1"/>
</dbReference>
<dbReference type="Proteomes" id="UP000623467">
    <property type="component" value="Unassembled WGS sequence"/>
</dbReference>
<evidence type="ECO:0000259" key="8">
    <source>
        <dbReference type="Pfam" id="PF22725"/>
    </source>
</evidence>
<reference evidence="9" key="1">
    <citation type="submission" date="2020-05" db="EMBL/GenBank/DDBJ databases">
        <title>Mycena genomes resolve the evolution of fungal bioluminescence.</title>
        <authorList>
            <person name="Tsai I.J."/>
        </authorList>
    </citation>
    <scope>NUCLEOTIDE SEQUENCE</scope>
    <source>
        <strain evidence="9">160909Yilan</strain>
    </source>
</reference>
<name>A0A8H7DFJ0_9AGAR</name>
<evidence type="ECO:0000256" key="1">
    <source>
        <dbReference type="ARBA" id="ARBA00005232"/>
    </source>
</evidence>
<dbReference type="Gene3D" id="3.30.559.70">
    <property type="entry name" value="Choline/Carnitine o-acyltransferase, domain 2"/>
    <property type="match status" value="1"/>
</dbReference>
<evidence type="ECO:0000259" key="7">
    <source>
        <dbReference type="Pfam" id="PF01408"/>
    </source>
</evidence>
<dbReference type="Gene3D" id="3.30.559.10">
    <property type="entry name" value="Chloramphenicol acetyltransferase-like domain"/>
    <property type="match status" value="1"/>
</dbReference>
<proteinExistence type="inferred from homology"/>
<comment type="similarity">
    <text evidence="2">Belongs to the Gfo/Idh/MocA family.</text>
</comment>
<feature type="active site" description="Proton acceptor" evidence="5">
    <location>
        <position position="321"/>
    </location>
</feature>
<evidence type="ECO:0000313" key="10">
    <source>
        <dbReference type="Proteomes" id="UP000623467"/>
    </source>
</evidence>